<dbReference type="InterPro" id="IPR051447">
    <property type="entry name" value="Lipoprotein-release_system"/>
</dbReference>
<dbReference type="InterPro" id="IPR003838">
    <property type="entry name" value="ABC3_permease_C"/>
</dbReference>
<evidence type="ECO:0000256" key="4">
    <source>
        <dbReference type="ARBA" id="ARBA00022692"/>
    </source>
</evidence>
<dbReference type="GO" id="GO:0098797">
    <property type="term" value="C:plasma membrane protein complex"/>
    <property type="evidence" value="ECO:0007669"/>
    <property type="project" value="TreeGrafter"/>
</dbReference>
<evidence type="ECO:0000313" key="11">
    <source>
        <dbReference type="Proteomes" id="UP000295391"/>
    </source>
</evidence>
<evidence type="ECO:0000256" key="5">
    <source>
        <dbReference type="ARBA" id="ARBA00022989"/>
    </source>
</evidence>
<evidence type="ECO:0000256" key="3">
    <source>
        <dbReference type="ARBA" id="ARBA00022475"/>
    </source>
</evidence>
<feature type="transmembrane region" description="Helical" evidence="7">
    <location>
        <begin position="661"/>
        <end position="682"/>
    </location>
</feature>
<evidence type="ECO:0000259" key="9">
    <source>
        <dbReference type="Pfam" id="PF12704"/>
    </source>
</evidence>
<reference evidence="10 11" key="1">
    <citation type="submission" date="2019-03" db="EMBL/GenBank/DDBJ databases">
        <title>Genomic Encyclopedia of Type Strains, Phase III (KMG-III): the genomes of soil and plant-associated and newly described type strains.</title>
        <authorList>
            <person name="Whitman W."/>
        </authorList>
    </citation>
    <scope>NUCLEOTIDE SEQUENCE [LARGE SCALE GENOMIC DNA]</scope>
    <source>
        <strain evidence="10 11">CGMCC 1.7002</strain>
    </source>
</reference>
<feature type="domain" description="ABC3 transporter permease C-terminal" evidence="8">
    <location>
        <begin position="662"/>
        <end position="777"/>
    </location>
</feature>
<evidence type="ECO:0000256" key="1">
    <source>
        <dbReference type="ARBA" id="ARBA00004651"/>
    </source>
</evidence>
<keyword evidence="11" id="KW-1185">Reference proteome</keyword>
<dbReference type="Pfam" id="PF02687">
    <property type="entry name" value="FtsX"/>
    <property type="match status" value="2"/>
</dbReference>
<feature type="domain" description="MacB-like periplasmic core" evidence="9">
    <location>
        <begin position="437"/>
        <end position="629"/>
    </location>
</feature>
<dbReference type="EMBL" id="SNYR01000001">
    <property type="protein sequence ID" value="TDQ66405.1"/>
    <property type="molecule type" value="Genomic_DNA"/>
</dbReference>
<evidence type="ECO:0000313" key="10">
    <source>
        <dbReference type="EMBL" id="TDQ66405.1"/>
    </source>
</evidence>
<evidence type="ECO:0000259" key="8">
    <source>
        <dbReference type="Pfam" id="PF02687"/>
    </source>
</evidence>
<organism evidence="10 11">
    <name type="scientific">Maritalea mobilis</name>
    <dbReference type="NCBI Taxonomy" id="483324"/>
    <lineage>
        <taxon>Bacteria</taxon>
        <taxon>Pseudomonadati</taxon>
        <taxon>Pseudomonadota</taxon>
        <taxon>Alphaproteobacteria</taxon>
        <taxon>Hyphomicrobiales</taxon>
        <taxon>Devosiaceae</taxon>
        <taxon>Maritalea</taxon>
    </lineage>
</organism>
<feature type="transmembrane region" description="Helical" evidence="7">
    <location>
        <begin position="313"/>
        <end position="341"/>
    </location>
</feature>
<feature type="domain" description="ABC3 transporter permease C-terminal" evidence="8">
    <location>
        <begin position="274"/>
        <end position="390"/>
    </location>
</feature>
<protein>
    <submittedName>
        <fullName evidence="10">Putative ABC transport system permease protein</fullName>
    </submittedName>
</protein>
<keyword evidence="6 7" id="KW-0472">Membrane</keyword>
<keyword evidence="4 7" id="KW-0812">Transmembrane</keyword>
<dbReference type="PANTHER" id="PTHR30489">
    <property type="entry name" value="LIPOPROTEIN-RELEASING SYSTEM TRANSMEMBRANE PROTEIN LOLE"/>
    <property type="match status" value="1"/>
</dbReference>
<feature type="transmembrane region" description="Helical" evidence="7">
    <location>
        <begin position="703"/>
        <end position="733"/>
    </location>
</feature>
<evidence type="ECO:0000256" key="7">
    <source>
        <dbReference type="SAM" id="Phobius"/>
    </source>
</evidence>
<feature type="transmembrane region" description="Helical" evidence="7">
    <location>
        <begin position="361"/>
        <end position="382"/>
    </location>
</feature>
<dbReference type="AlphaFoldDB" id="A0A4R6W0F8"/>
<keyword evidence="3" id="KW-1003">Cell membrane</keyword>
<evidence type="ECO:0000256" key="2">
    <source>
        <dbReference type="ARBA" id="ARBA00005236"/>
    </source>
</evidence>
<dbReference type="GO" id="GO:0044874">
    <property type="term" value="P:lipoprotein localization to outer membrane"/>
    <property type="evidence" value="ECO:0007669"/>
    <property type="project" value="TreeGrafter"/>
</dbReference>
<feature type="domain" description="MacB-like periplasmic core" evidence="9">
    <location>
        <begin position="22"/>
        <end position="235"/>
    </location>
</feature>
<feature type="transmembrane region" description="Helical" evidence="7">
    <location>
        <begin position="435"/>
        <end position="455"/>
    </location>
</feature>
<dbReference type="Proteomes" id="UP000295391">
    <property type="component" value="Unassembled WGS sequence"/>
</dbReference>
<dbReference type="Pfam" id="PF12704">
    <property type="entry name" value="MacB_PCD"/>
    <property type="match status" value="2"/>
</dbReference>
<gene>
    <name evidence="10" type="ORF">ATL17_0401</name>
</gene>
<comment type="subcellular location">
    <subcellularLocation>
        <location evidence="1">Cell membrane</location>
        <topology evidence="1">Multi-pass membrane protein</topology>
    </subcellularLocation>
</comment>
<keyword evidence="5 7" id="KW-1133">Transmembrane helix</keyword>
<evidence type="ECO:0000256" key="6">
    <source>
        <dbReference type="ARBA" id="ARBA00023136"/>
    </source>
</evidence>
<dbReference type="PANTHER" id="PTHR30489:SF0">
    <property type="entry name" value="LIPOPROTEIN-RELEASING SYSTEM TRANSMEMBRANE PROTEIN LOLE"/>
    <property type="match status" value="1"/>
</dbReference>
<comment type="caution">
    <text evidence="10">The sequence shown here is derived from an EMBL/GenBank/DDBJ whole genome shotgun (WGS) entry which is preliminary data.</text>
</comment>
<accession>A0A4R6W0F8</accession>
<sequence length="788" mass="85306">MVRPLHAKLTRDLWRIKGQALAIMLVIGIGVALQVMMTGFVASLTQTRDAYYERHQFAQIFAPVARAPEHIAHQLQDIPGVANVQTRLTGMGLIDVESRDIPVSAQILSLPTHELRHLNEIRLTAGRKPDANKAEEIVLLDSFATAHNILPGDQISVTLNGTRRTFDVVGTAQSPEFIYYAAPGEMIPDDERFGVIWIGRPALAAALDLEGAFNQVLMTLLRGAVVEAVLDEVDRVLEPYGSPGAYGLKDHPSDRFLSEEIAGLEISAKNVPPVFMLVAAFLLYIVTSRTIQSEREEIGLMKAFGYTDTEVSIHYLQLVAIIALAGALFGCLLGVVLGRVTVPVYTTYYKLPFLLFRLEPASFASGILTSVGVATLGGAFALRRVFKLTPAAAMRPAAPPDFSKAGQFGAWLMAFLDQPSRMVVRRLVRQPWRMLGAVAGIAAGMALSLSMLIIYEGFDTVLDRTFNVIDRSDATVSFVTNAPVKTLFELDRLRGVTLAKPVRNVAVVLRNGRHEHSGAITGLSPDGQLFRALDSQVRPIRLPDKGIVLSKPLADMLQVGIGDALTIDIREGSQMVVTTQVAGIAESLIGSPAYMNIAALNRLMNEPNRVSGAYIAIEDGAQDSVYAALKGMPMVAGVSLRREAEQAFQEIMNQGAGFSRFIMGFMAFAITFGIIYNVARVAQDERARDLASLRVMGFYRGETAFVLLGELGVVTLVALPVGILLGNSLTALIAAGFSTDLYQIPVVYAPKAYGVAVAVVVAAAFASGWLVWRDLGRADITLALKTRE</sequence>
<dbReference type="InterPro" id="IPR025857">
    <property type="entry name" value="MacB_PCD"/>
</dbReference>
<name>A0A4R6W0F8_9HYPH</name>
<feature type="transmembrane region" description="Helical" evidence="7">
    <location>
        <begin position="753"/>
        <end position="772"/>
    </location>
</feature>
<comment type="similarity">
    <text evidence="2">Belongs to the ABC-4 integral membrane protein family. LolC/E subfamily.</text>
</comment>
<feature type="transmembrane region" description="Helical" evidence="7">
    <location>
        <begin position="21"/>
        <end position="44"/>
    </location>
</feature>
<proteinExistence type="inferred from homology"/>
<dbReference type="RefSeq" id="WP_166638861.1">
    <property type="nucleotide sequence ID" value="NZ_SNYR01000001.1"/>
</dbReference>